<evidence type="ECO:0000313" key="3">
    <source>
        <dbReference type="EMBL" id="PJZ71181.1"/>
    </source>
</evidence>
<reference evidence="5 6" key="1">
    <citation type="submission" date="2017-07" db="EMBL/GenBank/DDBJ databases">
        <title>Leptospira spp. isolated from tropical soils.</title>
        <authorList>
            <person name="Thibeaux R."/>
            <person name="Iraola G."/>
            <person name="Ferres I."/>
            <person name="Bierque E."/>
            <person name="Girault D."/>
            <person name="Soupe-Gilbert M.-E."/>
            <person name="Picardeau M."/>
            <person name="Goarant C."/>
        </authorList>
    </citation>
    <scope>NUCLEOTIDE SEQUENCE [LARGE SCALE GENOMIC DNA]</scope>
    <source>
        <strain evidence="4 6">FH1-B-B1</strain>
        <strain evidence="3 5">FH1-B-C1</strain>
    </source>
</reference>
<sequence>MENATTVTKETANSNEQNESRKNVLLVHGMWCTKSHMSRVQTCLENLGYNCHTANLPFHEKGEHSQLSNLGISDYVDFLESELDRLQWKSPILLGHSLGGLLVQLLATRINPSALIMLTPVPPLGISGFSWKGTFTVIDILSTPFFWRKTNILGPKKFAYGIYNCLPKEEQELLYKTFVKESGKVAFQTFLPFLDMRLTTRVQHRKIKCPVFIASASHDKVTPPKIGKKLSKKFKVAEYKLYQQCSHWMITEPKIESVLTDADAWLKQTGALTSKEAQQAK</sequence>
<evidence type="ECO:0000313" key="6">
    <source>
        <dbReference type="Proteomes" id="UP000231990"/>
    </source>
</evidence>
<accession>A0A2M9ZRP7</accession>
<dbReference type="OrthoDB" id="9112061at2"/>
<proteinExistence type="predicted"/>
<protein>
    <recommendedName>
        <fullName evidence="2">AB hydrolase-1 domain-containing protein</fullName>
    </recommendedName>
</protein>
<dbReference type="InterPro" id="IPR050266">
    <property type="entry name" value="AB_hydrolase_sf"/>
</dbReference>
<dbReference type="Proteomes" id="UP000231990">
    <property type="component" value="Unassembled WGS sequence"/>
</dbReference>
<dbReference type="InterPro" id="IPR000073">
    <property type="entry name" value="AB_hydrolase_1"/>
</dbReference>
<feature type="domain" description="AB hydrolase-1" evidence="2">
    <location>
        <begin position="24"/>
        <end position="253"/>
    </location>
</feature>
<dbReference type="GO" id="GO:0016787">
    <property type="term" value="F:hydrolase activity"/>
    <property type="evidence" value="ECO:0007669"/>
    <property type="project" value="UniProtKB-KW"/>
</dbReference>
<dbReference type="SUPFAM" id="SSF53474">
    <property type="entry name" value="alpha/beta-Hydrolases"/>
    <property type="match status" value="1"/>
</dbReference>
<evidence type="ECO:0000259" key="2">
    <source>
        <dbReference type="Pfam" id="PF12697"/>
    </source>
</evidence>
<dbReference type="Proteomes" id="UP000231962">
    <property type="component" value="Unassembled WGS sequence"/>
</dbReference>
<dbReference type="InterPro" id="IPR029058">
    <property type="entry name" value="AB_hydrolase_fold"/>
</dbReference>
<organism evidence="4 6">
    <name type="scientific">Leptospira perolatii</name>
    <dbReference type="NCBI Taxonomy" id="2023191"/>
    <lineage>
        <taxon>Bacteria</taxon>
        <taxon>Pseudomonadati</taxon>
        <taxon>Spirochaetota</taxon>
        <taxon>Spirochaetia</taxon>
        <taxon>Leptospirales</taxon>
        <taxon>Leptospiraceae</taxon>
        <taxon>Leptospira</taxon>
    </lineage>
</organism>
<evidence type="ECO:0000313" key="4">
    <source>
        <dbReference type="EMBL" id="PJZ74714.1"/>
    </source>
</evidence>
<dbReference type="EMBL" id="NPDY01000001">
    <property type="protein sequence ID" value="PJZ71181.1"/>
    <property type="molecule type" value="Genomic_DNA"/>
</dbReference>
<dbReference type="PANTHER" id="PTHR43798">
    <property type="entry name" value="MONOACYLGLYCEROL LIPASE"/>
    <property type="match status" value="1"/>
</dbReference>
<keyword evidence="5" id="KW-1185">Reference proteome</keyword>
<dbReference type="Pfam" id="PF12697">
    <property type="entry name" value="Abhydrolase_6"/>
    <property type="match status" value="1"/>
</dbReference>
<evidence type="ECO:0000256" key="1">
    <source>
        <dbReference type="ARBA" id="ARBA00022801"/>
    </source>
</evidence>
<dbReference type="GO" id="GO:0016020">
    <property type="term" value="C:membrane"/>
    <property type="evidence" value="ECO:0007669"/>
    <property type="project" value="TreeGrafter"/>
</dbReference>
<keyword evidence="1" id="KW-0378">Hydrolase</keyword>
<name>A0A2M9ZRP7_9LEPT</name>
<dbReference type="EMBL" id="NPDZ01000001">
    <property type="protein sequence ID" value="PJZ74714.1"/>
    <property type="molecule type" value="Genomic_DNA"/>
</dbReference>
<dbReference type="PANTHER" id="PTHR43798:SF31">
    <property type="entry name" value="AB HYDROLASE SUPERFAMILY PROTEIN YCLE"/>
    <property type="match status" value="1"/>
</dbReference>
<dbReference type="AlphaFoldDB" id="A0A2M9ZRP7"/>
<gene>
    <name evidence="3" type="ORF">CH360_01295</name>
    <name evidence="4" type="ORF">CH373_01295</name>
</gene>
<comment type="caution">
    <text evidence="4">The sequence shown here is derived from an EMBL/GenBank/DDBJ whole genome shotgun (WGS) entry which is preliminary data.</text>
</comment>
<dbReference type="RefSeq" id="WP_100712123.1">
    <property type="nucleotide sequence ID" value="NZ_NPDY01000001.1"/>
</dbReference>
<evidence type="ECO:0000313" key="5">
    <source>
        <dbReference type="Proteomes" id="UP000231962"/>
    </source>
</evidence>
<dbReference type="Gene3D" id="3.40.50.1820">
    <property type="entry name" value="alpha/beta hydrolase"/>
    <property type="match status" value="1"/>
</dbReference>